<evidence type="ECO:0000313" key="5">
    <source>
        <dbReference type="Proteomes" id="UP000033999"/>
    </source>
</evidence>
<dbReference type="Pfam" id="PF02481">
    <property type="entry name" value="DNA_processg_A"/>
    <property type="match status" value="1"/>
</dbReference>
<dbReference type="Pfam" id="PF17782">
    <property type="entry name" value="WHD_DprA"/>
    <property type="match status" value="1"/>
</dbReference>
<dbReference type="GO" id="GO:0009294">
    <property type="term" value="P:DNA-mediated transformation"/>
    <property type="evidence" value="ECO:0007669"/>
    <property type="project" value="InterPro"/>
</dbReference>
<feature type="domain" description="Smf/DprA SLOG" evidence="2">
    <location>
        <begin position="84"/>
        <end position="296"/>
    </location>
</feature>
<dbReference type="PATRIC" id="fig|1619041.3.peg.457"/>
<sequence length="372" mass="40465">MFFAYSPEALYRAALLYCYSFLSTRQTSMLMRTFKKAHSVWYAPLAELMRAGLQETPATRLIEARKKLNPETIAEELNKKEIQILCIEDPSYPPLLKQLYDAPIALFFRGTLAPHAFSQSLAVVGTRKITPYGRHVISLIVPALAHAGITIVSGMALGSDGFAHTAALDASGTTIAFLGSGIDDDSLYPRSHVPLAHRIIENGGAILSEYPPGTLPLRHHFPVRNRLIAGSTMGVLVTEAAEDSGSLITARLSLEYGRDVFAIPGPIYAPLSIGPNKLIQMGAHAVIAADDILTMLDISSLQELPFENIKPPREALSSNEQKIISALATRPLHVDEVITASMLENKTALTLLTMLELNGHIKHLGNHVYAAI</sequence>
<dbReference type="PANTHER" id="PTHR43022:SF1">
    <property type="entry name" value="PROTEIN SMF"/>
    <property type="match status" value="1"/>
</dbReference>
<dbReference type="NCBIfam" id="TIGR00732">
    <property type="entry name" value="dprA"/>
    <property type="match status" value="1"/>
</dbReference>
<proteinExistence type="inferred from homology"/>
<evidence type="ECO:0000256" key="1">
    <source>
        <dbReference type="ARBA" id="ARBA00006525"/>
    </source>
</evidence>
<comment type="similarity">
    <text evidence="1">Belongs to the DprA/Smf family.</text>
</comment>
<name>A0A0G1MH29_9BACT</name>
<protein>
    <submittedName>
        <fullName evidence="4">Putative smf protein</fullName>
    </submittedName>
</protein>
<reference evidence="4 5" key="1">
    <citation type="journal article" date="2015" name="Nature">
        <title>rRNA introns, odd ribosomes, and small enigmatic genomes across a large radiation of phyla.</title>
        <authorList>
            <person name="Brown C.T."/>
            <person name="Hug L.A."/>
            <person name="Thomas B.C."/>
            <person name="Sharon I."/>
            <person name="Castelle C.J."/>
            <person name="Singh A."/>
            <person name="Wilkins M.J."/>
            <person name="Williams K.H."/>
            <person name="Banfield J.F."/>
        </authorList>
    </citation>
    <scope>NUCLEOTIDE SEQUENCE [LARGE SCALE GENOMIC DNA]</scope>
</reference>
<comment type="caution">
    <text evidence="4">The sequence shown here is derived from an EMBL/GenBank/DDBJ whole genome shotgun (WGS) entry which is preliminary data.</text>
</comment>
<feature type="domain" description="DprA winged helix" evidence="3">
    <location>
        <begin position="311"/>
        <end position="364"/>
    </location>
</feature>
<accession>A0A0G1MH29</accession>
<evidence type="ECO:0000313" key="4">
    <source>
        <dbReference type="EMBL" id="KKU07377.1"/>
    </source>
</evidence>
<dbReference type="InterPro" id="IPR057666">
    <property type="entry name" value="DrpA_SLOG"/>
</dbReference>
<dbReference type="InterPro" id="IPR036388">
    <property type="entry name" value="WH-like_DNA-bd_sf"/>
</dbReference>
<dbReference type="InterPro" id="IPR003488">
    <property type="entry name" value="DprA"/>
</dbReference>
<gene>
    <name evidence="4" type="ORF">UX10_C0012G0059</name>
</gene>
<dbReference type="SUPFAM" id="SSF102405">
    <property type="entry name" value="MCP/YpsA-like"/>
    <property type="match status" value="1"/>
</dbReference>
<evidence type="ECO:0000259" key="2">
    <source>
        <dbReference type="Pfam" id="PF02481"/>
    </source>
</evidence>
<dbReference type="PANTHER" id="PTHR43022">
    <property type="entry name" value="PROTEIN SMF"/>
    <property type="match status" value="1"/>
</dbReference>
<organism evidence="4 5">
    <name type="scientific">Candidatus Magasanikbacteria bacterium GW2011_GWA2_45_39</name>
    <dbReference type="NCBI Taxonomy" id="1619041"/>
    <lineage>
        <taxon>Bacteria</taxon>
        <taxon>Candidatus Magasanikiibacteriota</taxon>
    </lineage>
</organism>
<dbReference type="Gene3D" id="1.10.10.10">
    <property type="entry name" value="Winged helix-like DNA-binding domain superfamily/Winged helix DNA-binding domain"/>
    <property type="match status" value="1"/>
</dbReference>
<dbReference type="AlphaFoldDB" id="A0A0G1MH29"/>
<evidence type="ECO:0000259" key="3">
    <source>
        <dbReference type="Pfam" id="PF17782"/>
    </source>
</evidence>
<dbReference type="EMBL" id="LCKX01000012">
    <property type="protein sequence ID" value="KKU07377.1"/>
    <property type="molecule type" value="Genomic_DNA"/>
</dbReference>
<dbReference type="InterPro" id="IPR041614">
    <property type="entry name" value="DprA_WH"/>
</dbReference>
<dbReference type="Proteomes" id="UP000033999">
    <property type="component" value="Unassembled WGS sequence"/>
</dbReference>
<dbReference type="Gene3D" id="3.40.50.450">
    <property type="match status" value="1"/>
</dbReference>